<dbReference type="EMBL" id="HBUE01040297">
    <property type="protein sequence ID" value="CAG6460424.1"/>
    <property type="molecule type" value="Transcribed_RNA"/>
</dbReference>
<dbReference type="EMBL" id="HBUE01326251">
    <property type="protein sequence ID" value="CAG6591005.1"/>
    <property type="molecule type" value="Transcribed_RNA"/>
</dbReference>
<organism evidence="2">
    <name type="scientific">Culex pipiens</name>
    <name type="common">House mosquito</name>
    <dbReference type="NCBI Taxonomy" id="7175"/>
    <lineage>
        <taxon>Eukaryota</taxon>
        <taxon>Metazoa</taxon>
        <taxon>Ecdysozoa</taxon>
        <taxon>Arthropoda</taxon>
        <taxon>Hexapoda</taxon>
        <taxon>Insecta</taxon>
        <taxon>Pterygota</taxon>
        <taxon>Neoptera</taxon>
        <taxon>Endopterygota</taxon>
        <taxon>Diptera</taxon>
        <taxon>Nematocera</taxon>
        <taxon>Culicoidea</taxon>
        <taxon>Culicidae</taxon>
        <taxon>Culicinae</taxon>
        <taxon>Culicini</taxon>
        <taxon>Culex</taxon>
        <taxon>Culex</taxon>
    </lineage>
</organism>
<accession>A0A8D8MS30</accession>
<evidence type="ECO:0000313" key="2">
    <source>
        <dbReference type="EMBL" id="CAG6538986.1"/>
    </source>
</evidence>
<dbReference type="EMBL" id="HBUE01326249">
    <property type="protein sequence ID" value="CAG6591004.1"/>
    <property type="molecule type" value="Transcribed_RNA"/>
</dbReference>
<reference evidence="2" key="1">
    <citation type="submission" date="2021-05" db="EMBL/GenBank/DDBJ databases">
        <authorList>
            <person name="Alioto T."/>
            <person name="Alioto T."/>
            <person name="Gomez Garrido J."/>
        </authorList>
    </citation>
    <scope>NUCLEOTIDE SEQUENCE</scope>
</reference>
<sequence>MYLSPPPSSRSSFCTAAWNASQPAMSSFRSALQVSSRGSAQAAVTEQCPIFSLASRGNQRHSCSNVESSTFGMDHSVSSSSAGESMHTWTRMSPVKPSLALSNRLSRLVGRMSGMSSWCLALEYRRLR</sequence>
<protein>
    <submittedName>
        <fullName evidence="2">(northern house mosquito) hypothetical protein</fullName>
    </submittedName>
</protein>
<dbReference type="EMBL" id="HBUE01219674">
    <property type="protein sequence ID" value="CAG6538985.1"/>
    <property type="molecule type" value="Transcribed_RNA"/>
</dbReference>
<dbReference type="AlphaFoldDB" id="A0A8D8MS30"/>
<name>A0A8D8MS30_CULPI</name>
<evidence type="ECO:0000256" key="1">
    <source>
        <dbReference type="SAM" id="MobiDB-lite"/>
    </source>
</evidence>
<dbReference type="EMBL" id="HBUE01138475">
    <property type="protein sequence ID" value="CAG6499717.1"/>
    <property type="molecule type" value="Transcribed_RNA"/>
</dbReference>
<proteinExistence type="predicted"/>
<feature type="region of interest" description="Disordered" evidence="1">
    <location>
        <begin position="60"/>
        <end position="84"/>
    </location>
</feature>
<dbReference type="EMBL" id="HBUE01219676">
    <property type="protein sequence ID" value="CAG6538986.1"/>
    <property type="molecule type" value="Transcribed_RNA"/>
</dbReference>